<dbReference type="Gene3D" id="1.10.260.40">
    <property type="entry name" value="lambda repressor-like DNA-binding domains"/>
    <property type="match status" value="1"/>
</dbReference>
<feature type="domain" description="Antitoxin SocA-like Panacea" evidence="1">
    <location>
        <begin position="202"/>
        <end position="307"/>
    </location>
</feature>
<sequence>MKSPFTGGEAVLVTETRKTVFRKEEYEYTHLCYQCVDTQETFTTTQVDTFNTSQIYNSYRTAHGIPYPDEIKEIRSRYMLSALKMSRILGFGDNQYRLYENGEIPNVANGRVLKAIQSPKTFETFVDAAKNVLSDDEYMKIKTRLEECEDRSSMDGLIHKLVFGDNIRSRYNGYAMLSISKLKNVLLFFIEKFNGVFVTQMNKILFYTDFLSYRENGQAITGLSFKAIQYGPVPNRWDRVYSLIDDIDQIEVEGKNGNVGNKLVSDMPCDISSFSNEQLSILEKVYDTFKNDNSVSISYKSHEEPAWIDNQGTHSFIDFKYAFSLKAI</sequence>
<reference evidence="2 3" key="1">
    <citation type="submission" date="2018-08" db="EMBL/GenBank/DDBJ databases">
        <title>A genome reference for cultivated species of the human gut microbiota.</title>
        <authorList>
            <person name="Zou Y."/>
            <person name="Xue W."/>
            <person name="Luo G."/>
        </authorList>
    </citation>
    <scope>NUCLEOTIDE SEQUENCE [LARGE SCALE GENOMIC DNA]</scope>
    <source>
        <strain evidence="2 3">AM34-17</strain>
    </source>
</reference>
<dbReference type="RefSeq" id="WP_122204911.1">
    <property type="nucleotide sequence ID" value="NZ_QSII01000026.1"/>
</dbReference>
<dbReference type="InterPro" id="IPR010982">
    <property type="entry name" value="Lambda_DNA-bd_dom_sf"/>
</dbReference>
<evidence type="ECO:0000313" key="2">
    <source>
        <dbReference type="EMBL" id="RHC81150.1"/>
    </source>
</evidence>
<evidence type="ECO:0000259" key="1">
    <source>
        <dbReference type="Pfam" id="PF13274"/>
    </source>
</evidence>
<dbReference type="EMBL" id="QSII01000026">
    <property type="protein sequence ID" value="RHC81150.1"/>
    <property type="molecule type" value="Genomic_DNA"/>
</dbReference>
<dbReference type="AlphaFoldDB" id="A0A3R6B8F5"/>
<organism evidence="2 3">
    <name type="scientific">Parabacteroides merdae</name>
    <dbReference type="NCBI Taxonomy" id="46503"/>
    <lineage>
        <taxon>Bacteria</taxon>
        <taxon>Pseudomonadati</taxon>
        <taxon>Bacteroidota</taxon>
        <taxon>Bacteroidia</taxon>
        <taxon>Bacteroidales</taxon>
        <taxon>Tannerellaceae</taxon>
        <taxon>Parabacteroides</taxon>
    </lineage>
</organism>
<dbReference type="Pfam" id="PF13274">
    <property type="entry name" value="SocA_Panacea"/>
    <property type="match status" value="1"/>
</dbReference>
<dbReference type="GO" id="GO:0003677">
    <property type="term" value="F:DNA binding"/>
    <property type="evidence" value="ECO:0007669"/>
    <property type="project" value="InterPro"/>
</dbReference>
<dbReference type="InterPro" id="IPR025272">
    <property type="entry name" value="SocA_Panacea"/>
</dbReference>
<name>A0A3R6B8F5_9BACT</name>
<protein>
    <submittedName>
        <fullName evidence="2">DUF4065 domain-containing protein</fullName>
    </submittedName>
</protein>
<proteinExistence type="predicted"/>
<gene>
    <name evidence="2" type="ORF">DW828_16365</name>
</gene>
<dbReference type="Proteomes" id="UP000286260">
    <property type="component" value="Unassembled WGS sequence"/>
</dbReference>
<comment type="caution">
    <text evidence="2">The sequence shown here is derived from an EMBL/GenBank/DDBJ whole genome shotgun (WGS) entry which is preliminary data.</text>
</comment>
<evidence type="ECO:0000313" key="3">
    <source>
        <dbReference type="Proteomes" id="UP000286260"/>
    </source>
</evidence>
<accession>A0A3R6B8F5</accession>